<comment type="caution">
    <text evidence="10">The sequence shown here is derived from an EMBL/GenBank/DDBJ whole genome shotgun (WGS) entry which is preliminary data.</text>
</comment>
<dbReference type="InterPro" id="IPR013261">
    <property type="entry name" value="Tim21"/>
</dbReference>
<evidence type="ECO:0000256" key="8">
    <source>
        <dbReference type="RuleBase" id="RU367142"/>
    </source>
</evidence>
<dbReference type="Pfam" id="PF08294">
    <property type="entry name" value="TIM21"/>
    <property type="match status" value="1"/>
</dbReference>
<keyword evidence="11" id="KW-1185">Reference proteome</keyword>
<dbReference type="GO" id="GO:0030150">
    <property type="term" value="P:protein import into mitochondrial matrix"/>
    <property type="evidence" value="ECO:0007669"/>
    <property type="project" value="UniProtKB-UniRule"/>
</dbReference>
<comment type="subcellular location">
    <subcellularLocation>
        <location evidence="8">Mitochondrion inner membrane</location>
        <topology evidence="8">Single-pass membrane protein</topology>
    </subcellularLocation>
    <subcellularLocation>
        <location evidence="1">Mitochondrion membrane</location>
        <topology evidence="1">Single-pass membrane protein</topology>
    </subcellularLocation>
</comment>
<dbReference type="Gene3D" id="3.10.450.320">
    <property type="entry name" value="Mitochondrial import inner membrane translocase subunit Tim21"/>
    <property type="match status" value="1"/>
</dbReference>
<keyword evidence="7 8" id="KW-0472">Membrane</keyword>
<dbReference type="EMBL" id="JRES01000438">
    <property type="protein sequence ID" value="KNC31180.1"/>
    <property type="molecule type" value="Genomic_DNA"/>
</dbReference>
<evidence type="ECO:0000256" key="5">
    <source>
        <dbReference type="ARBA" id="ARBA00022989"/>
    </source>
</evidence>
<comment type="subunit">
    <text evidence="8">Component of the TIM23 complex.</text>
</comment>
<keyword evidence="3 8" id="KW-0812">Transmembrane</keyword>
<evidence type="ECO:0000313" key="11">
    <source>
        <dbReference type="Proteomes" id="UP000037069"/>
    </source>
</evidence>
<evidence type="ECO:0000256" key="2">
    <source>
        <dbReference type="ARBA" id="ARBA00010867"/>
    </source>
</evidence>
<dbReference type="AlphaFoldDB" id="A0A0L0CG05"/>
<dbReference type="OMA" id="WRFLYVE"/>
<keyword evidence="8" id="KW-0813">Transport</keyword>
<evidence type="ECO:0000256" key="6">
    <source>
        <dbReference type="ARBA" id="ARBA00023128"/>
    </source>
</evidence>
<dbReference type="PANTHER" id="PTHR13032:SF6">
    <property type="entry name" value="MITOCHONDRIAL IMPORT INNER MEMBRANE TRANSLOCASE SUBUNIT TIM21"/>
    <property type="match status" value="1"/>
</dbReference>
<evidence type="ECO:0000256" key="7">
    <source>
        <dbReference type="ARBA" id="ARBA00023136"/>
    </source>
</evidence>
<reference evidence="10 11" key="1">
    <citation type="journal article" date="2015" name="Nat. Commun.">
        <title>Lucilia cuprina genome unlocks parasitic fly biology to underpin future interventions.</title>
        <authorList>
            <person name="Anstead C.A."/>
            <person name="Korhonen P.K."/>
            <person name="Young N.D."/>
            <person name="Hall R.S."/>
            <person name="Jex A.R."/>
            <person name="Murali S.C."/>
            <person name="Hughes D.S."/>
            <person name="Lee S.F."/>
            <person name="Perry T."/>
            <person name="Stroehlein A.J."/>
            <person name="Ansell B.R."/>
            <person name="Breugelmans B."/>
            <person name="Hofmann A."/>
            <person name="Qu J."/>
            <person name="Dugan S."/>
            <person name="Lee S.L."/>
            <person name="Chao H."/>
            <person name="Dinh H."/>
            <person name="Han Y."/>
            <person name="Doddapaneni H.V."/>
            <person name="Worley K.C."/>
            <person name="Muzny D.M."/>
            <person name="Ioannidis P."/>
            <person name="Waterhouse R.M."/>
            <person name="Zdobnov E.M."/>
            <person name="James P.J."/>
            <person name="Bagnall N.H."/>
            <person name="Kotze A.C."/>
            <person name="Gibbs R.A."/>
            <person name="Richards S."/>
            <person name="Batterham P."/>
            <person name="Gasser R.B."/>
        </authorList>
    </citation>
    <scope>NUCLEOTIDE SEQUENCE [LARGE SCALE GENOMIC DNA]</scope>
    <source>
        <strain evidence="10 11">LS</strain>
        <tissue evidence="10">Full body</tissue>
    </source>
</reference>
<evidence type="ECO:0000256" key="1">
    <source>
        <dbReference type="ARBA" id="ARBA00004304"/>
    </source>
</evidence>
<protein>
    <recommendedName>
        <fullName evidence="8">Mitochondrial import inner membrane translocase subunit Tim21</fullName>
    </recommendedName>
</protein>
<keyword evidence="5 8" id="KW-1133">Transmembrane helix</keyword>
<keyword evidence="6 8" id="KW-0496">Mitochondrion</keyword>
<accession>A0A0L0CG05</accession>
<keyword evidence="4" id="KW-0809">Transit peptide</keyword>
<dbReference type="GO" id="GO:0005744">
    <property type="term" value="C:TIM23 mitochondrial import inner membrane translocase complex"/>
    <property type="evidence" value="ECO:0007669"/>
    <property type="project" value="UniProtKB-UniRule"/>
</dbReference>
<dbReference type="OrthoDB" id="436405at2759"/>
<comment type="similarity">
    <text evidence="2 8">Belongs to the TIM21 family.</text>
</comment>
<comment type="function">
    <text evidence="8">Essential component of the TIM23 complex, a complex that mediates the translocation of transit peptide-containing proteins across the mitochondrial inner membrane.</text>
</comment>
<feature type="transmembrane region" description="Helical" evidence="8">
    <location>
        <begin position="83"/>
        <end position="102"/>
    </location>
</feature>
<dbReference type="PANTHER" id="PTHR13032">
    <property type="entry name" value="MITOCHONDRIAL IMPORT INNER MEMBRANE TRANSLOCASE SUBUNIT TIM21"/>
    <property type="match status" value="1"/>
</dbReference>
<feature type="compositionally biased region" description="Polar residues" evidence="9">
    <location>
        <begin position="217"/>
        <end position="236"/>
    </location>
</feature>
<proteinExistence type="inferred from homology"/>
<organism evidence="10 11">
    <name type="scientific">Lucilia cuprina</name>
    <name type="common">Green bottle fly</name>
    <name type="synonym">Australian sheep blowfly</name>
    <dbReference type="NCBI Taxonomy" id="7375"/>
    <lineage>
        <taxon>Eukaryota</taxon>
        <taxon>Metazoa</taxon>
        <taxon>Ecdysozoa</taxon>
        <taxon>Arthropoda</taxon>
        <taxon>Hexapoda</taxon>
        <taxon>Insecta</taxon>
        <taxon>Pterygota</taxon>
        <taxon>Neoptera</taxon>
        <taxon>Endopterygota</taxon>
        <taxon>Diptera</taxon>
        <taxon>Brachycera</taxon>
        <taxon>Muscomorpha</taxon>
        <taxon>Oestroidea</taxon>
        <taxon>Calliphoridae</taxon>
        <taxon>Luciliinae</taxon>
        <taxon>Lucilia</taxon>
    </lineage>
</organism>
<dbReference type="Proteomes" id="UP000037069">
    <property type="component" value="Unassembled WGS sequence"/>
</dbReference>
<sequence>MSQLILLRQVFQKQQQHLQLKYLFQMQQIKKISRCAVWQQKSKRPETGQELQLSKSGAGRTDVSTDVRPLGEKIKETTKTASYTAIILAGVGVTAVMFWAIFRELFSSSSPNNIYSDALERDPRVQDSLGAPIKGFGEESRRGRRQHVAHSSFERNGVPHIRMRFYVQGIRNKATVHLESRRTPSGKMEYRYLFVQLDHYPHTTIILEDNRAFDPVPSTSSNPASQTPLTGSSLSFASFDGKN</sequence>
<keyword evidence="8" id="KW-0811">Translocation</keyword>
<name>A0A0L0CG05_LUCCU</name>
<gene>
    <name evidence="10" type="ORF">FF38_14376</name>
</gene>
<dbReference type="InterPro" id="IPR038552">
    <property type="entry name" value="Tim21_IMS_sf"/>
</dbReference>
<evidence type="ECO:0000256" key="4">
    <source>
        <dbReference type="ARBA" id="ARBA00022946"/>
    </source>
</evidence>
<keyword evidence="8" id="KW-0653">Protein transport</keyword>
<feature type="region of interest" description="Disordered" evidence="9">
    <location>
        <begin position="216"/>
        <end position="243"/>
    </location>
</feature>
<keyword evidence="8" id="KW-0999">Mitochondrion inner membrane</keyword>
<dbReference type="STRING" id="7375.A0A0L0CG05"/>
<evidence type="ECO:0000256" key="3">
    <source>
        <dbReference type="ARBA" id="ARBA00022692"/>
    </source>
</evidence>
<evidence type="ECO:0000313" key="10">
    <source>
        <dbReference type="EMBL" id="KNC31180.1"/>
    </source>
</evidence>
<evidence type="ECO:0000256" key="9">
    <source>
        <dbReference type="SAM" id="MobiDB-lite"/>
    </source>
</evidence>